<feature type="compositionally biased region" description="Basic residues" evidence="1">
    <location>
        <begin position="95"/>
        <end position="109"/>
    </location>
</feature>
<dbReference type="Proteomes" id="UP000700334">
    <property type="component" value="Unassembled WGS sequence"/>
</dbReference>
<feature type="non-terminal residue" evidence="2">
    <location>
        <position position="109"/>
    </location>
</feature>
<feature type="compositionally biased region" description="Basic and acidic residues" evidence="1">
    <location>
        <begin position="82"/>
        <end position="94"/>
    </location>
</feature>
<proteinExistence type="predicted"/>
<dbReference type="EMBL" id="JAGFMF010011406">
    <property type="protein sequence ID" value="KAG8523626.1"/>
    <property type="molecule type" value="Genomic_DNA"/>
</dbReference>
<dbReference type="InterPro" id="IPR036394">
    <property type="entry name" value="Ribosomal_uL22_sf"/>
</dbReference>
<gene>
    <name evidence="2" type="ORF">J0S82_012238</name>
</gene>
<keyword evidence="2" id="KW-0689">Ribosomal protein</keyword>
<organism evidence="2 3">
    <name type="scientific">Galemys pyrenaicus</name>
    <name type="common">Iberian desman</name>
    <name type="synonym">Pyrenean desman</name>
    <dbReference type="NCBI Taxonomy" id="202257"/>
    <lineage>
        <taxon>Eukaryota</taxon>
        <taxon>Metazoa</taxon>
        <taxon>Chordata</taxon>
        <taxon>Craniata</taxon>
        <taxon>Vertebrata</taxon>
        <taxon>Euteleostomi</taxon>
        <taxon>Mammalia</taxon>
        <taxon>Eutheria</taxon>
        <taxon>Laurasiatheria</taxon>
        <taxon>Eulipotyphla</taxon>
        <taxon>Talpidae</taxon>
        <taxon>Galemys</taxon>
    </lineage>
</organism>
<keyword evidence="2" id="KW-0687">Ribonucleoprotein</keyword>
<feature type="region of interest" description="Disordered" evidence="1">
    <location>
        <begin position="55"/>
        <end position="109"/>
    </location>
</feature>
<dbReference type="AlphaFoldDB" id="A0A8J6DWS1"/>
<name>A0A8J6DWS1_GALPY</name>
<evidence type="ECO:0000313" key="3">
    <source>
        <dbReference type="Proteomes" id="UP000700334"/>
    </source>
</evidence>
<dbReference type="GO" id="GO:0005840">
    <property type="term" value="C:ribosome"/>
    <property type="evidence" value="ECO:0007669"/>
    <property type="project" value="UniProtKB-KW"/>
</dbReference>
<comment type="caution">
    <text evidence="2">The sequence shown here is derived from an EMBL/GenBank/DDBJ whole genome shotgun (WGS) entry which is preliminary data.</text>
</comment>
<evidence type="ECO:0000256" key="1">
    <source>
        <dbReference type="SAM" id="MobiDB-lite"/>
    </source>
</evidence>
<reference evidence="2" key="1">
    <citation type="journal article" date="2021" name="Evol. Appl.">
        <title>The genome of the Pyrenean desman and the effects of bottlenecks and inbreeding on the genomic landscape of an endangered species.</title>
        <authorList>
            <person name="Escoda L."/>
            <person name="Castresana J."/>
        </authorList>
    </citation>
    <scope>NUCLEOTIDE SEQUENCE</scope>
    <source>
        <strain evidence="2">IBE-C5619</strain>
    </source>
</reference>
<accession>A0A8J6DWS1</accession>
<keyword evidence="3" id="KW-1185">Reference proteome</keyword>
<protein>
    <submittedName>
        <fullName evidence="2">60S ribosomal protein L17</fullName>
    </submittedName>
</protein>
<evidence type="ECO:0000313" key="2">
    <source>
        <dbReference type="EMBL" id="KAG8523626.1"/>
    </source>
</evidence>
<feature type="non-terminal residue" evidence="2">
    <location>
        <position position="1"/>
    </location>
</feature>
<sequence length="109" mass="11928">SNVSRSLAQAKLGPGQRVGQDSGLVIQTEAKLLLHMLKSAASDTEPKSLAVDSLLIENSQGNKDPKMYSQGSGSRGHPKMILTEKEQMKSEVKAAQKKRISQKKNRRNK</sequence>
<dbReference type="Gene3D" id="3.90.470.10">
    <property type="entry name" value="Ribosomal protein L22/L17"/>
    <property type="match status" value="1"/>
</dbReference>
<dbReference type="GO" id="GO:0006412">
    <property type="term" value="P:translation"/>
    <property type="evidence" value="ECO:0007669"/>
    <property type="project" value="InterPro"/>
</dbReference>
<dbReference type="GO" id="GO:0003735">
    <property type="term" value="F:structural constituent of ribosome"/>
    <property type="evidence" value="ECO:0007669"/>
    <property type="project" value="InterPro"/>
</dbReference>